<evidence type="ECO:0000256" key="1">
    <source>
        <dbReference type="SAM" id="MobiDB-lite"/>
    </source>
</evidence>
<sequence length="723" mass="80340">MVSWCVVYQTEGSFPTFSVTGIREGIIHALCATFWLDILFGVITYNSLSPSTPRTSITNSKSEVSTHTSRLHHLEVSTSYRPIQDPYLTITPEHLQTLPSSAGFRSYRLVWPRPAAMVYRQAFVAGIISSGASCPSELSSELGSGPNGGNKVAPYQRSNIDINITNHYSSKVYTSSSPIDGHVTITTKRDVRFDSIEIILLGYTRTRTEGGNSPAEIAHTFLKLVMPIPTSTYPVPRVLENGRTLTIPFNFVIPNQLTIGACNHKVHTDQVRDQHVLLPPSMGKDWEKDDMSPTMASVEYAIKARVFRQPNVGEKRVRIMEARKSIQVLPASPEEPPLNITENDKLYCMYKKKSLRKLLSTKVGTLTAEAIQPRAAILTPNGRTMTSTPMAQIRLKYEPISASQRLVTPPSITNMSGKVTAHTFYNSGTVPAFPNMGNWTADFSTEKRGVYSTSVPLRKISMVQQPTWQQHSYSLERRDSGYASDVSTPRYQNNSSSEGEITSGINSDNETRQLISPPAPKPSKTSSSSSKSSKPTSPIFFTATVPIPIPLHLPLDKRTFIPTFHSCIVSRVYTLTLSMTASVSGSATTTFSFTMPLQVAVEWDPEQQEQQRVDGQGLPHFESLYPYPYPHVQQHGRGMDMMMTSQEEEEAEGAGADAHLRPRVIGLPPDEWYRERTEMQMQRGSQQETESEVAREGLAAVQRQARVEEEGRLPGYGEAILTR</sequence>
<protein>
    <recommendedName>
        <fullName evidence="4">Arrestin-like N-terminal domain-containing protein</fullName>
    </recommendedName>
</protein>
<reference evidence="2" key="2">
    <citation type="submission" date="2023-06" db="EMBL/GenBank/DDBJ databases">
        <authorList>
            <consortium name="Lawrence Berkeley National Laboratory"/>
            <person name="Mondo S.J."/>
            <person name="Hensen N."/>
            <person name="Bonometti L."/>
            <person name="Westerberg I."/>
            <person name="Brannstrom I.O."/>
            <person name="Guillou S."/>
            <person name="Cros-Aarteil S."/>
            <person name="Calhoun S."/>
            <person name="Haridas S."/>
            <person name="Kuo A."/>
            <person name="Pangilinan J."/>
            <person name="Riley R."/>
            <person name="Labutti K."/>
            <person name="Andreopoulos B."/>
            <person name="Lipzen A."/>
            <person name="Chen C."/>
            <person name="Yanf M."/>
            <person name="Daum C."/>
            <person name="Ng V."/>
            <person name="Clum A."/>
            <person name="Steindorff A."/>
            <person name="Ohm R."/>
            <person name="Martin F."/>
            <person name="Silar P."/>
            <person name="Natvig D."/>
            <person name="Lalanne C."/>
            <person name="Gautier V."/>
            <person name="Ament-Velasquez S.L."/>
            <person name="Kruys A."/>
            <person name="Hutchinson M.I."/>
            <person name="Powell A.J."/>
            <person name="Barry K."/>
            <person name="Miller A.N."/>
            <person name="Grigoriev I.V."/>
            <person name="Debuchy R."/>
            <person name="Gladieux P."/>
            <person name="Thoren M.H."/>
            <person name="Johannesson H."/>
        </authorList>
    </citation>
    <scope>NUCLEOTIDE SEQUENCE</scope>
    <source>
        <strain evidence="2">CBS 626.80</strain>
    </source>
</reference>
<evidence type="ECO:0000313" key="3">
    <source>
        <dbReference type="Proteomes" id="UP001303222"/>
    </source>
</evidence>
<dbReference type="InterPro" id="IPR014752">
    <property type="entry name" value="Arrestin-like_C"/>
</dbReference>
<feature type="compositionally biased region" description="Low complexity" evidence="1">
    <location>
        <begin position="522"/>
        <end position="536"/>
    </location>
</feature>
<dbReference type="Proteomes" id="UP001303222">
    <property type="component" value="Unassembled WGS sequence"/>
</dbReference>
<feature type="compositionally biased region" description="Polar residues" evidence="1">
    <location>
        <begin position="485"/>
        <end position="514"/>
    </location>
</feature>
<gene>
    <name evidence="2" type="ORF">QBC32DRAFT_347404</name>
</gene>
<name>A0AAN6NQR4_9PEZI</name>
<feature type="region of interest" description="Disordered" evidence="1">
    <location>
        <begin position="681"/>
        <end position="723"/>
    </location>
</feature>
<reference evidence="2" key="1">
    <citation type="journal article" date="2023" name="Mol. Phylogenet. Evol.">
        <title>Genome-scale phylogeny and comparative genomics of the fungal order Sordariales.</title>
        <authorList>
            <person name="Hensen N."/>
            <person name="Bonometti L."/>
            <person name="Westerberg I."/>
            <person name="Brannstrom I.O."/>
            <person name="Guillou S."/>
            <person name="Cros-Aarteil S."/>
            <person name="Calhoun S."/>
            <person name="Haridas S."/>
            <person name="Kuo A."/>
            <person name="Mondo S."/>
            <person name="Pangilinan J."/>
            <person name="Riley R."/>
            <person name="LaButti K."/>
            <person name="Andreopoulos B."/>
            <person name="Lipzen A."/>
            <person name="Chen C."/>
            <person name="Yan M."/>
            <person name="Daum C."/>
            <person name="Ng V."/>
            <person name="Clum A."/>
            <person name="Steindorff A."/>
            <person name="Ohm R.A."/>
            <person name="Martin F."/>
            <person name="Silar P."/>
            <person name="Natvig D.O."/>
            <person name="Lalanne C."/>
            <person name="Gautier V."/>
            <person name="Ament-Velasquez S.L."/>
            <person name="Kruys A."/>
            <person name="Hutchinson M.I."/>
            <person name="Powell A.J."/>
            <person name="Barry K."/>
            <person name="Miller A.N."/>
            <person name="Grigoriev I.V."/>
            <person name="Debuchy R."/>
            <person name="Gladieux P."/>
            <person name="Hiltunen Thoren M."/>
            <person name="Johannesson H."/>
        </authorList>
    </citation>
    <scope>NUCLEOTIDE SEQUENCE</scope>
    <source>
        <strain evidence="2">CBS 626.80</strain>
    </source>
</reference>
<feature type="region of interest" description="Disordered" evidence="1">
    <location>
        <begin position="479"/>
        <end position="536"/>
    </location>
</feature>
<evidence type="ECO:0008006" key="4">
    <source>
        <dbReference type="Google" id="ProtNLM"/>
    </source>
</evidence>
<dbReference type="PANTHER" id="PTHR31904">
    <property type="entry name" value="BYPASS OF STOP CODON PROTEIN 5-RELATED"/>
    <property type="match status" value="1"/>
</dbReference>
<evidence type="ECO:0000313" key="2">
    <source>
        <dbReference type="EMBL" id="KAK3950116.1"/>
    </source>
</evidence>
<dbReference type="InterPro" id="IPR039634">
    <property type="entry name" value="Bul1-like"/>
</dbReference>
<dbReference type="PANTHER" id="PTHR31904:SF1">
    <property type="entry name" value="BYPASS OF STOP CODON PROTEIN 5-RELATED"/>
    <property type="match status" value="1"/>
</dbReference>
<accession>A0AAN6NQR4</accession>
<organism evidence="2 3">
    <name type="scientific">Pseudoneurospora amorphoporcata</name>
    <dbReference type="NCBI Taxonomy" id="241081"/>
    <lineage>
        <taxon>Eukaryota</taxon>
        <taxon>Fungi</taxon>
        <taxon>Dikarya</taxon>
        <taxon>Ascomycota</taxon>
        <taxon>Pezizomycotina</taxon>
        <taxon>Sordariomycetes</taxon>
        <taxon>Sordariomycetidae</taxon>
        <taxon>Sordariales</taxon>
        <taxon>Sordariaceae</taxon>
        <taxon>Pseudoneurospora</taxon>
    </lineage>
</organism>
<dbReference type="AlphaFoldDB" id="A0AAN6NQR4"/>
<proteinExistence type="predicted"/>
<dbReference type="EMBL" id="MU859189">
    <property type="protein sequence ID" value="KAK3950116.1"/>
    <property type="molecule type" value="Genomic_DNA"/>
</dbReference>
<comment type="caution">
    <text evidence="2">The sequence shown here is derived from an EMBL/GenBank/DDBJ whole genome shotgun (WGS) entry which is preliminary data.</text>
</comment>
<dbReference type="Gene3D" id="2.60.40.640">
    <property type="match status" value="1"/>
</dbReference>
<keyword evidence="3" id="KW-1185">Reference proteome</keyword>